<evidence type="ECO:0000259" key="2">
    <source>
        <dbReference type="PROSITE" id="PS50240"/>
    </source>
</evidence>
<evidence type="ECO:0000313" key="4">
    <source>
        <dbReference type="Proteomes" id="UP000261340"/>
    </source>
</evidence>
<evidence type="ECO:0000313" key="3">
    <source>
        <dbReference type="Ensembl" id="ENSACIP00000006158.1"/>
    </source>
</evidence>
<keyword evidence="1" id="KW-1015">Disulfide bond</keyword>
<reference evidence="3" key="2">
    <citation type="submission" date="2025-09" db="UniProtKB">
        <authorList>
            <consortium name="Ensembl"/>
        </authorList>
    </citation>
    <scope>IDENTIFICATION</scope>
</reference>
<dbReference type="Proteomes" id="UP000261340">
    <property type="component" value="Unplaced"/>
</dbReference>
<organism evidence="3 4">
    <name type="scientific">Amphilophus citrinellus</name>
    <name type="common">Midas cichlid</name>
    <name type="synonym">Cichlasoma citrinellum</name>
    <dbReference type="NCBI Taxonomy" id="61819"/>
    <lineage>
        <taxon>Eukaryota</taxon>
        <taxon>Metazoa</taxon>
        <taxon>Chordata</taxon>
        <taxon>Craniata</taxon>
        <taxon>Vertebrata</taxon>
        <taxon>Euteleostomi</taxon>
        <taxon>Actinopterygii</taxon>
        <taxon>Neopterygii</taxon>
        <taxon>Teleostei</taxon>
        <taxon>Neoteleostei</taxon>
        <taxon>Acanthomorphata</taxon>
        <taxon>Ovalentaria</taxon>
        <taxon>Cichlomorphae</taxon>
        <taxon>Cichliformes</taxon>
        <taxon>Cichlidae</taxon>
        <taxon>New World cichlids</taxon>
        <taxon>Cichlasomatinae</taxon>
        <taxon>Heroini</taxon>
        <taxon>Amphilophus</taxon>
    </lineage>
</organism>
<dbReference type="Pfam" id="PF00089">
    <property type="entry name" value="Trypsin"/>
    <property type="match status" value="1"/>
</dbReference>
<dbReference type="STRING" id="61819.ENSACIP00000006158"/>
<dbReference type="PANTHER" id="PTHR24252">
    <property type="entry name" value="ACROSIN-RELATED"/>
    <property type="match status" value="1"/>
</dbReference>
<feature type="domain" description="Peptidase S1" evidence="2">
    <location>
        <begin position="24"/>
        <end position="68"/>
    </location>
</feature>
<sequence>KIKFILFLNNHSCRTEINTFCSLIVGGQAAPPGSWPWQVSLQTSGSHFCGGSLINNQWVLCAAHCFQR</sequence>
<dbReference type="Ensembl" id="ENSACIT00000006342.1">
    <property type="protein sequence ID" value="ENSACIP00000006158.1"/>
    <property type="gene ID" value="ENSACIG00000004845.1"/>
</dbReference>
<dbReference type="PANTHER" id="PTHR24252:SF7">
    <property type="entry name" value="HYALIN"/>
    <property type="match status" value="1"/>
</dbReference>
<dbReference type="InterPro" id="IPR001254">
    <property type="entry name" value="Trypsin_dom"/>
</dbReference>
<dbReference type="GO" id="GO:0006508">
    <property type="term" value="P:proteolysis"/>
    <property type="evidence" value="ECO:0007669"/>
    <property type="project" value="InterPro"/>
</dbReference>
<keyword evidence="4" id="KW-1185">Reference proteome</keyword>
<dbReference type="AlphaFoldDB" id="A0A3Q0R8F5"/>
<proteinExistence type="predicted"/>
<dbReference type="InterPro" id="IPR009003">
    <property type="entry name" value="Peptidase_S1_PA"/>
</dbReference>
<name>A0A3Q0R8F5_AMPCI</name>
<dbReference type="OMA" id="HSCRTEI"/>
<accession>A0A3Q0R8F5</accession>
<protein>
    <recommendedName>
        <fullName evidence="2">Peptidase S1 domain-containing protein</fullName>
    </recommendedName>
</protein>
<dbReference type="SUPFAM" id="SSF50494">
    <property type="entry name" value="Trypsin-like serine proteases"/>
    <property type="match status" value="1"/>
</dbReference>
<dbReference type="PROSITE" id="PS50240">
    <property type="entry name" value="TRYPSIN_DOM"/>
    <property type="match status" value="1"/>
</dbReference>
<dbReference type="Gene3D" id="2.40.10.10">
    <property type="entry name" value="Trypsin-like serine proteases"/>
    <property type="match status" value="1"/>
</dbReference>
<dbReference type="GO" id="GO:0004252">
    <property type="term" value="F:serine-type endopeptidase activity"/>
    <property type="evidence" value="ECO:0007669"/>
    <property type="project" value="InterPro"/>
</dbReference>
<reference evidence="3" key="1">
    <citation type="submission" date="2025-08" db="UniProtKB">
        <authorList>
            <consortium name="Ensembl"/>
        </authorList>
    </citation>
    <scope>IDENTIFICATION</scope>
</reference>
<evidence type="ECO:0000256" key="1">
    <source>
        <dbReference type="ARBA" id="ARBA00023157"/>
    </source>
</evidence>
<dbReference type="InterPro" id="IPR043504">
    <property type="entry name" value="Peptidase_S1_PA_chymotrypsin"/>
</dbReference>
<dbReference type="GeneTree" id="ENSGT01100000263742"/>